<sequence>MHASFLFSSLAFDSRFEVPEGQPDDLTVFGGIDWLPLCDLLWWNVSILDYQIIRCYRRNAPQEFEALY</sequence>
<gene>
    <name evidence="1" type="ORF">E1A91_D11G192600v1</name>
</gene>
<organism evidence="1 2">
    <name type="scientific">Gossypium mustelinum</name>
    <name type="common">Cotton</name>
    <name type="synonym">Gossypium caicoense</name>
    <dbReference type="NCBI Taxonomy" id="34275"/>
    <lineage>
        <taxon>Eukaryota</taxon>
        <taxon>Viridiplantae</taxon>
        <taxon>Streptophyta</taxon>
        <taxon>Embryophyta</taxon>
        <taxon>Tracheophyta</taxon>
        <taxon>Spermatophyta</taxon>
        <taxon>Magnoliopsida</taxon>
        <taxon>eudicotyledons</taxon>
        <taxon>Gunneridae</taxon>
        <taxon>Pentapetalae</taxon>
        <taxon>rosids</taxon>
        <taxon>malvids</taxon>
        <taxon>Malvales</taxon>
        <taxon>Malvaceae</taxon>
        <taxon>Malvoideae</taxon>
        <taxon>Gossypium</taxon>
    </lineage>
</organism>
<reference evidence="1 2" key="1">
    <citation type="submission" date="2019-07" db="EMBL/GenBank/DDBJ databases">
        <title>WGS assembly of Gossypium mustelinum.</title>
        <authorList>
            <person name="Chen Z.J."/>
            <person name="Sreedasyam A."/>
            <person name="Ando A."/>
            <person name="Song Q."/>
            <person name="De L."/>
            <person name="Hulse-Kemp A."/>
            <person name="Ding M."/>
            <person name="Ye W."/>
            <person name="Kirkbride R."/>
            <person name="Jenkins J."/>
            <person name="Plott C."/>
            <person name="Lovell J."/>
            <person name="Lin Y.-M."/>
            <person name="Vaughn R."/>
            <person name="Liu B."/>
            <person name="Li W."/>
            <person name="Simpson S."/>
            <person name="Scheffler B."/>
            <person name="Saski C."/>
            <person name="Grover C."/>
            <person name="Hu G."/>
            <person name="Conover J."/>
            <person name="Carlson J."/>
            <person name="Shu S."/>
            <person name="Boston L."/>
            <person name="Williams M."/>
            <person name="Peterson D."/>
            <person name="Mcgee K."/>
            <person name="Jones D."/>
            <person name="Wendel J."/>
            <person name="Stelly D."/>
            <person name="Grimwood J."/>
            <person name="Schmutz J."/>
        </authorList>
    </citation>
    <scope>NUCLEOTIDE SEQUENCE [LARGE SCALE GENOMIC DNA]</scope>
    <source>
        <strain evidence="1">1408120.09</strain>
    </source>
</reference>
<evidence type="ECO:0000313" key="2">
    <source>
        <dbReference type="Proteomes" id="UP000323597"/>
    </source>
</evidence>
<name>A0A5D2SW27_GOSMU</name>
<proteinExistence type="predicted"/>
<keyword evidence="2" id="KW-1185">Reference proteome</keyword>
<dbReference type="EMBL" id="CM017659">
    <property type="protein sequence ID" value="TYI56194.1"/>
    <property type="molecule type" value="Genomic_DNA"/>
</dbReference>
<evidence type="ECO:0000313" key="1">
    <source>
        <dbReference type="EMBL" id="TYI56194.1"/>
    </source>
</evidence>
<protein>
    <submittedName>
        <fullName evidence="1">Uncharacterized protein</fullName>
    </submittedName>
</protein>
<dbReference type="AlphaFoldDB" id="A0A5D2SW27"/>
<accession>A0A5D2SW27</accession>
<dbReference type="Proteomes" id="UP000323597">
    <property type="component" value="Chromosome D11"/>
</dbReference>